<evidence type="ECO:0000313" key="2">
    <source>
        <dbReference type="EMBL" id="GMT33012.1"/>
    </source>
</evidence>
<dbReference type="EMBL" id="BTSY01000006">
    <property type="protein sequence ID" value="GMT33012.1"/>
    <property type="molecule type" value="Genomic_DNA"/>
</dbReference>
<dbReference type="AlphaFoldDB" id="A0AAV5WTD9"/>
<feature type="region of interest" description="Disordered" evidence="1">
    <location>
        <begin position="1"/>
        <end position="46"/>
    </location>
</feature>
<accession>A0AAV5WTD9</accession>
<name>A0AAV5WTD9_9BILA</name>
<protein>
    <submittedName>
        <fullName evidence="2">Uncharacterized protein</fullName>
    </submittedName>
</protein>
<gene>
    <name evidence="2" type="ORF">PFISCL1PPCAC_24309</name>
</gene>
<organism evidence="2 3">
    <name type="scientific">Pristionchus fissidentatus</name>
    <dbReference type="NCBI Taxonomy" id="1538716"/>
    <lineage>
        <taxon>Eukaryota</taxon>
        <taxon>Metazoa</taxon>
        <taxon>Ecdysozoa</taxon>
        <taxon>Nematoda</taxon>
        <taxon>Chromadorea</taxon>
        <taxon>Rhabditida</taxon>
        <taxon>Rhabditina</taxon>
        <taxon>Diplogasteromorpha</taxon>
        <taxon>Diplogasteroidea</taxon>
        <taxon>Neodiplogasteridae</taxon>
        <taxon>Pristionchus</taxon>
    </lineage>
</organism>
<feature type="non-terminal residue" evidence="2">
    <location>
        <position position="1"/>
    </location>
</feature>
<keyword evidence="3" id="KW-1185">Reference proteome</keyword>
<comment type="caution">
    <text evidence="2">The sequence shown here is derived from an EMBL/GenBank/DDBJ whole genome shotgun (WGS) entry which is preliminary data.</text>
</comment>
<dbReference type="Proteomes" id="UP001432322">
    <property type="component" value="Unassembled WGS sequence"/>
</dbReference>
<evidence type="ECO:0000256" key="1">
    <source>
        <dbReference type="SAM" id="MobiDB-lite"/>
    </source>
</evidence>
<reference evidence="2" key="1">
    <citation type="submission" date="2023-10" db="EMBL/GenBank/DDBJ databases">
        <title>Genome assembly of Pristionchus species.</title>
        <authorList>
            <person name="Yoshida K."/>
            <person name="Sommer R.J."/>
        </authorList>
    </citation>
    <scope>NUCLEOTIDE SEQUENCE</scope>
    <source>
        <strain evidence="2">RS5133</strain>
    </source>
</reference>
<sequence length="168" mass="17795">LGFSSRFSPSPPSSVDNSCSSQQQQAAKPAAAAAPKPAAPAAAKPAAGPDFKCVICATTKKGEEDCSETGDNLNKYQKTCPKLNEGAFKGATSIGCRKILQRIGDEREVIRECAYSGENVHAQRKTGNSGIQLFYYQCSDNEGKPCNSVSSFSIFTSLLLAFAARFLA</sequence>
<proteinExistence type="predicted"/>
<evidence type="ECO:0000313" key="3">
    <source>
        <dbReference type="Proteomes" id="UP001432322"/>
    </source>
</evidence>